<evidence type="ECO:0000313" key="14">
    <source>
        <dbReference type="EMBL" id="KIF81790.1"/>
    </source>
</evidence>
<dbReference type="GO" id="GO:0005886">
    <property type="term" value="C:plasma membrane"/>
    <property type="evidence" value="ECO:0007669"/>
    <property type="project" value="UniProtKB-SubCell"/>
</dbReference>
<dbReference type="InterPro" id="IPR002201">
    <property type="entry name" value="Glyco_trans_9"/>
</dbReference>
<keyword evidence="8" id="KW-0472">Membrane</keyword>
<evidence type="ECO:0000256" key="10">
    <source>
        <dbReference type="ARBA" id="ARBA00044041"/>
    </source>
</evidence>
<evidence type="ECO:0000256" key="8">
    <source>
        <dbReference type="ARBA" id="ARBA00023136"/>
    </source>
</evidence>
<dbReference type="STRING" id="709839.TSA66_14865"/>
<dbReference type="NCBIfam" id="TIGR02193">
    <property type="entry name" value="heptsyl_trn_I"/>
    <property type="match status" value="1"/>
</dbReference>
<dbReference type="InterPro" id="IPR051199">
    <property type="entry name" value="LPS_LOS_Heptosyltrfase"/>
</dbReference>
<dbReference type="EC" id="2.4.99.23" evidence="10"/>
<evidence type="ECO:0000256" key="13">
    <source>
        <dbReference type="ARBA" id="ARBA00049201"/>
    </source>
</evidence>
<evidence type="ECO:0000313" key="15">
    <source>
        <dbReference type="Proteomes" id="UP000031572"/>
    </source>
</evidence>
<evidence type="ECO:0000256" key="7">
    <source>
        <dbReference type="ARBA" id="ARBA00022985"/>
    </source>
</evidence>
<evidence type="ECO:0000256" key="2">
    <source>
        <dbReference type="ARBA" id="ARBA00004713"/>
    </source>
</evidence>
<evidence type="ECO:0000256" key="12">
    <source>
        <dbReference type="ARBA" id="ARBA00044330"/>
    </source>
</evidence>
<comment type="similarity">
    <text evidence="9">Belongs to the glycosyltransferase 9 family.</text>
</comment>
<dbReference type="Proteomes" id="UP000031572">
    <property type="component" value="Unassembled WGS sequence"/>
</dbReference>
<gene>
    <name evidence="14" type="ORF">TSA66_14865</name>
</gene>
<dbReference type="RefSeq" id="WP_040040546.1">
    <property type="nucleotide sequence ID" value="NZ_JWJG01000028.1"/>
</dbReference>
<dbReference type="CDD" id="cd03789">
    <property type="entry name" value="GT9_LPS_heptosyltransferase"/>
    <property type="match status" value="1"/>
</dbReference>
<evidence type="ECO:0000256" key="1">
    <source>
        <dbReference type="ARBA" id="ARBA00004515"/>
    </source>
</evidence>
<dbReference type="Gene3D" id="3.40.50.2000">
    <property type="entry name" value="Glycogen Phosphorylase B"/>
    <property type="match status" value="2"/>
</dbReference>
<proteinExistence type="inferred from homology"/>
<protein>
    <recommendedName>
        <fullName evidence="11">Lipopolysaccharide heptosyltransferase 1</fullName>
        <ecNumber evidence="10">2.4.99.23</ecNumber>
    </recommendedName>
    <alternativeName>
        <fullName evidence="12">ADP-heptose:lipopolysaccharide heptosyltransferase I</fullName>
    </alternativeName>
</protein>
<dbReference type="GO" id="GO:0008713">
    <property type="term" value="F:ADP-heptose-lipopolysaccharide heptosyltransferase activity"/>
    <property type="evidence" value="ECO:0007669"/>
    <property type="project" value="TreeGrafter"/>
</dbReference>
<keyword evidence="15" id="KW-1185">Reference proteome</keyword>
<keyword evidence="4" id="KW-0997">Cell inner membrane</keyword>
<comment type="pathway">
    <text evidence="2">Bacterial outer membrane biogenesis; LPS core biosynthesis.</text>
</comment>
<evidence type="ECO:0000256" key="3">
    <source>
        <dbReference type="ARBA" id="ARBA00022475"/>
    </source>
</evidence>
<dbReference type="EMBL" id="JWJG01000028">
    <property type="protein sequence ID" value="KIF81790.1"/>
    <property type="molecule type" value="Genomic_DNA"/>
</dbReference>
<dbReference type="PANTHER" id="PTHR30160">
    <property type="entry name" value="TETRAACYLDISACCHARIDE 4'-KINASE-RELATED"/>
    <property type="match status" value="1"/>
</dbReference>
<dbReference type="OrthoDB" id="9767552at2"/>
<keyword evidence="7" id="KW-0448">Lipopolysaccharide biosynthesis</keyword>
<dbReference type="PANTHER" id="PTHR30160:SF19">
    <property type="entry name" value="LIPOPOLYSACCHARIDE HEPTOSYLTRANSFERASE 1"/>
    <property type="match status" value="1"/>
</dbReference>
<dbReference type="Pfam" id="PF01075">
    <property type="entry name" value="Glyco_transf_9"/>
    <property type="match status" value="1"/>
</dbReference>
<evidence type="ECO:0000256" key="4">
    <source>
        <dbReference type="ARBA" id="ARBA00022519"/>
    </source>
</evidence>
<dbReference type="GO" id="GO:0009244">
    <property type="term" value="P:lipopolysaccharide core region biosynthetic process"/>
    <property type="evidence" value="ECO:0007669"/>
    <property type="project" value="InterPro"/>
</dbReference>
<keyword evidence="5" id="KW-0328">Glycosyltransferase</keyword>
<organism evidence="14 15">
    <name type="scientific">Noviherbaspirillum autotrophicum</name>
    <dbReference type="NCBI Taxonomy" id="709839"/>
    <lineage>
        <taxon>Bacteria</taxon>
        <taxon>Pseudomonadati</taxon>
        <taxon>Pseudomonadota</taxon>
        <taxon>Betaproteobacteria</taxon>
        <taxon>Burkholderiales</taxon>
        <taxon>Oxalobacteraceae</taxon>
        <taxon>Noviherbaspirillum</taxon>
    </lineage>
</organism>
<dbReference type="GO" id="GO:0005829">
    <property type="term" value="C:cytosol"/>
    <property type="evidence" value="ECO:0007669"/>
    <property type="project" value="TreeGrafter"/>
</dbReference>
<dbReference type="InterPro" id="IPR011908">
    <property type="entry name" value="LipoPS_heptosylTferase-I"/>
</dbReference>
<dbReference type="AlphaFoldDB" id="A0A0C2BKM7"/>
<comment type="subcellular location">
    <subcellularLocation>
        <location evidence="1">Cell inner membrane</location>
        <topology evidence="1">Peripheral membrane protein</topology>
        <orientation evidence="1">Cytoplasmic side</orientation>
    </subcellularLocation>
</comment>
<keyword evidence="6 14" id="KW-0808">Transferase</keyword>
<sequence>MKILIVRVSSLGDVVHNMPMLADILRHYPDARIDWVVEEAYASLVRLNRGVHNIIPFALRRWRKSLLSNKTRAEMRAFYHALRAESYDLVFDTQGLFKTGMVMGMAQLAPAGRRIGLANATEGSGYEGISRIFHTSSIQLDPRTHAVQRARLVAAAALGYKVDTAADFNLQAPDASHAAWLPARPYAVFFHGTARDAKRWDNASWVRIARGLNARGLPVLLPWGNEQERQVAQQLAAQMENAVVLPKLPMMDAVILAQRAALAVGVDTGLTHIAAAFNRPTIELYCDSPRWKTEGNWSSNIVNLGDLGMPPTVEQVQEAVDRLLGPAHVSAPAGTA</sequence>
<evidence type="ECO:0000256" key="9">
    <source>
        <dbReference type="ARBA" id="ARBA00043995"/>
    </source>
</evidence>
<evidence type="ECO:0000256" key="11">
    <source>
        <dbReference type="ARBA" id="ARBA00044190"/>
    </source>
</evidence>
<dbReference type="SUPFAM" id="SSF53756">
    <property type="entry name" value="UDP-Glycosyltransferase/glycogen phosphorylase"/>
    <property type="match status" value="1"/>
</dbReference>
<accession>A0A0C2BKM7</accession>
<evidence type="ECO:0000256" key="5">
    <source>
        <dbReference type="ARBA" id="ARBA00022676"/>
    </source>
</evidence>
<comment type="catalytic activity">
    <reaction evidence="13">
        <text>an alpha-Kdo-(2-&gt;4)-alpha-Kdo-(2-&gt;6)-lipid A + ADP-L-glycero-beta-D-manno-heptose = an L-alpha-D-Hep-(1-&gt;5)-[alpha-Kdo-(2-&gt;4)]-alpha-Kdo-(2-&gt;6)-lipid A + ADP + H(+)</text>
        <dbReference type="Rhea" id="RHEA:74067"/>
        <dbReference type="ChEBI" id="CHEBI:15378"/>
        <dbReference type="ChEBI" id="CHEBI:61506"/>
        <dbReference type="ChEBI" id="CHEBI:176431"/>
        <dbReference type="ChEBI" id="CHEBI:193068"/>
        <dbReference type="ChEBI" id="CHEBI:456216"/>
        <dbReference type="EC" id="2.4.99.23"/>
    </reaction>
</comment>
<comment type="caution">
    <text evidence="14">The sequence shown here is derived from an EMBL/GenBank/DDBJ whole genome shotgun (WGS) entry which is preliminary data.</text>
</comment>
<keyword evidence="3" id="KW-1003">Cell membrane</keyword>
<name>A0A0C2BKM7_9BURK</name>
<evidence type="ECO:0000256" key="6">
    <source>
        <dbReference type="ARBA" id="ARBA00022679"/>
    </source>
</evidence>
<reference evidence="14 15" key="1">
    <citation type="submission" date="2014-12" db="EMBL/GenBank/DDBJ databases">
        <title>Denitrispirillum autotrophicum gen. nov., sp. nov., Denitrifying, Facultatively Autotrophic Bacteria Isolated from Rice Paddy Soil.</title>
        <authorList>
            <person name="Ishii S."/>
            <person name="Ashida N."/>
            <person name="Ohno H."/>
            <person name="Otsuka S."/>
            <person name="Yokota A."/>
            <person name="Senoo K."/>
        </authorList>
    </citation>
    <scope>NUCLEOTIDE SEQUENCE [LARGE SCALE GENOMIC DNA]</scope>
    <source>
        <strain evidence="14 15">TSA66</strain>
    </source>
</reference>